<dbReference type="Gene3D" id="1.10.10.10">
    <property type="entry name" value="Winged helix-like DNA-binding domain superfamily/Winged helix DNA-binding domain"/>
    <property type="match status" value="1"/>
</dbReference>
<dbReference type="Proteomes" id="UP001183607">
    <property type="component" value="Unassembled WGS sequence"/>
</dbReference>
<accession>A0ABD5E612</accession>
<reference evidence="3" key="1">
    <citation type="submission" date="2023-07" db="EMBL/GenBank/DDBJ databases">
        <title>30 novel species of actinomycetes from the DSMZ collection.</title>
        <authorList>
            <person name="Nouioui I."/>
        </authorList>
    </citation>
    <scope>NUCLEOTIDE SEQUENCE [LARGE SCALE GENOMIC DNA]</scope>
    <source>
        <strain evidence="3">DSM 41982</strain>
    </source>
</reference>
<dbReference type="EMBL" id="JAVRER010000021">
    <property type="protein sequence ID" value="MDT0416851.1"/>
    <property type="molecule type" value="Genomic_DNA"/>
</dbReference>
<evidence type="ECO:0000313" key="2">
    <source>
        <dbReference type="EMBL" id="MDT0416851.1"/>
    </source>
</evidence>
<comment type="caution">
    <text evidence="2">The sequence shown here is derived from an EMBL/GenBank/DDBJ whole genome shotgun (WGS) entry which is preliminary data.</text>
</comment>
<evidence type="ECO:0000256" key="1">
    <source>
        <dbReference type="SAM" id="MobiDB-lite"/>
    </source>
</evidence>
<feature type="compositionally biased region" description="Basic and acidic residues" evidence="1">
    <location>
        <begin position="80"/>
        <end position="89"/>
    </location>
</feature>
<protein>
    <recommendedName>
        <fullName evidence="4">BlaI/MecI/CopY family transcriptional regulator</fullName>
    </recommendedName>
</protein>
<feature type="region of interest" description="Disordered" evidence="1">
    <location>
        <begin position="50"/>
        <end position="98"/>
    </location>
</feature>
<organism evidence="2 3">
    <name type="scientific">Streptomyces evansiae</name>
    <dbReference type="NCBI Taxonomy" id="3075535"/>
    <lineage>
        <taxon>Bacteria</taxon>
        <taxon>Bacillati</taxon>
        <taxon>Actinomycetota</taxon>
        <taxon>Actinomycetes</taxon>
        <taxon>Kitasatosporales</taxon>
        <taxon>Streptomycetaceae</taxon>
        <taxon>Streptomyces</taxon>
    </lineage>
</organism>
<name>A0ABD5E612_9ACTN</name>
<gene>
    <name evidence="2" type="ORF">RM574_15270</name>
</gene>
<sequence>MSSQSAATIRSRYVEQAASDLEENRRRQQQLTEEMRVLKQEEALLTDILSLTERFAPTPPAQKREEKAAGGSGRRSRGAGGRDGEDVKPARGKSPSPLLGDLLAELLGASTEPRAAKDLRAELMAKHPERTPTPQVVRNTLESLVAKGRLRRHKERRSVLYTLVPSRTR</sequence>
<dbReference type="RefSeq" id="WP_007830076.1">
    <property type="nucleotide sequence ID" value="NZ_JAVRER010000021.1"/>
</dbReference>
<feature type="compositionally biased region" description="Gly residues" evidence="1">
    <location>
        <begin position="70"/>
        <end position="79"/>
    </location>
</feature>
<dbReference type="InterPro" id="IPR036388">
    <property type="entry name" value="WH-like_DNA-bd_sf"/>
</dbReference>
<dbReference type="AlphaFoldDB" id="A0ABD5E612"/>
<evidence type="ECO:0000313" key="3">
    <source>
        <dbReference type="Proteomes" id="UP001183607"/>
    </source>
</evidence>
<feature type="region of interest" description="Disordered" evidence="1">
    <location>
        <begin position="1"/>
        <end position="28"/>
    </location>
</feature>
<proteinExistence type="predicted"/>
<evidence type="ECO:0008006" key="4">
    <source>
        <dbReference type="Google" id="ProtNLM"/>
    </source>
</evidence>